<keyword evidence="3 8" id="KW-0238">DNA-binding</keyword>
<feature type="DNA-binding region" description="Homeobox" evidence="8">
    <location>
        <begin position="79"/>
        <end position="138"/>
    </location>
</feature>
<dbReference type="InterPro" id="IPR017970">
    <property type="entry name" value="Homeobox_CS"/>
</dbReference>
<proteinExistence type="inferred from homology"/>
<keyword evidence="4 8" id="KW-0371">Homeobox</keyword>
<dbReference type="AlphaFoldDB" id="A0A6I9QU07"/>
<evidence type="ECO:0000256" key="11">
    <source>
        <dbReference type="SAM" id="Coils"/>
    </source>
</evidence>
<dbReference type="PANTHER" id="PTHR24326">
    <property type="entry name" value="HOMEOBOX-LEUCINE ZIPPER PROTEIN"/>
    <property type="match status" value="1"/>
</dbReference>
<dbReference type="KEGG" id="egu:105040317"/>
<organism evidence="13 14">
    <name type="scientific">Elaeis guineensis var. tenera</name>
    <name type="common">Oil palm</name>
    <dbReference type="NCBI Taxonomy" id="51953"/>
    <lineage>
        <taxon>Eukaryota</taxon>
        <taxon>Viridiplantae</taxon>
        <taxon>Streptophyta</taxon>
        <taxon>Embryophyta</taxon>
        <taxon>Tracheophyta</taxon>
        <taxon>Spermatophyta</taxon>
        <taxon>Magnoliopsida</taxon>
        <taxon>Liliopsida</taxon>
        <taxon>Arecaceae</taxon>
        <taxon>Arecoideae</taxon>
        <taxon>Cocoseae</taxon>
        <taxon>Elaeidinae</taxon>
        <taxon>Elaeis</taxon>
    </lineage>
</organism>
<evidence type="ECO:0000256" key="4">
    <source>
        <dbReference type="ARBA" id="ARBA00023155"/>
    </source>
</evidence>
<dbReference type="CDD" id="cd00086">
    <property type="entry name" value="homeodomain"/>
    <property type="match status" value="1"/>
</dbReference>
<dbReference type="Gene3D" id="1.10.10.60">
    <property type="entry name" value="Homeodomain-like"/>
    <property type="match status" value="1"/>
</dbReference>
<dbReference type="FunFam" id="1.10.10.60:FF:000159">
    <property type="entry name" value="Homeobox-leucine zipper protein HAT5"/>
    <property type="match status" value="1"/>
</dbReference>
<evidence type="ECO:0000313" key="13">
    <source>
        <dbReference type="Proteomes" id="UP000504607"/>
    </source>
</evidence>
<dbReference type="Proteomes" id="UP000504607">
    <property type="component" value="Chromosome 3"/>
</dbReference>
<dbReference type="OrthoDB" id="6159439at2759"/>
<evidence type="ECO:0000256" key="5">
    <source>
        <dbReference type="ARBA" id="ARBA00023163"/>
    </source>
</evidence>
<name>A0A6I9QU07_ELAGV</name>
<comment type="subcellular location">
    <subcellularLocation>
        <location evidence="1 8 9">Nucleus</location>
    </subcellularLocation>
</comment>
<keyword evidence="2 10" id="KW-0805">Transcription regulation</keyword>
<dbReference type="GO" id="GO:0043565">
    <property type="term" value="F:sequence-specific DNA binding"/>
    <property type="evidence" value="ECO:0007669"/>
    <property type="project" value="InterPro"/>
</dbReference>
<dbReference type="SMART" id="SM00389">
    <property type="entry name" value="HOX"/>
    <property type="match status" value="1"/>
</dbReference>
<evidence type="ECO:0000256" key="10">
    <source>
        <dbReference type="RuleBase" id="RU369038"/>
    </source>
</evidence>
<dbReference type="InterPro" id="IPR009057">
    <property type="entry name" value="Homeodomain-like_sf"/>
</dbReference>
<dbReference type="InterPro" id="IPR001356">
    <property type="entry name" value="HD"/>
</dbReference>
<evidence type="ECO:0000256" key="9">
    <source>
        <dbReference type="RuleBase" id="RU000682"/>
    </source>
</evidence>
<keyword evidence="6 8" id="KW-0539">Nucleus</keyword>
<dbReference type="InterPro" id="IPR000047">
    <property type="entry name" value="HTH_motif"/>
</dbReference>
<evidence type="ECO:0000256" key="1">
    <source>
        <dbReference type="ARBA" id="ARBA00004123"/>
    </source>
</evidence>
<comment type="similarity">
    <text evidence="7 10">Belongs to the HD-ZIP homeobox family. Class I subfamily.</text>
</comment>
<dbReference type="GO" id="GO:0045893">
    <property type="term" value="P:positive regulation of DNA-templated transcription"/>
    <property type="evidence" value="ECO:0007669"/>
    <property type="project" value="TreeGrafter"/>
</dbReference>
<keyword evidence="13" id="KW-1185">Reference proteome</keyword>
<dbReference type="InterPro" id="IPR045224">
    <property type="entry name" value="HDZip_class_I_plant"/>
</dbReference>
<evidence type="ECO:0000256" key="7">
    <source>
        <dbReference type="ARBA" id="ARBA00025748"/>
    </source>
</evidence>
<dbReference type="PRINTS" id="PR00031">
    <property type="entry name" value="HTHREPRESSR"/>
</dbReference>
<gene>
    <name evidence="14" type="primary">LOC105040317</name>
</gene>
<dbReference type="Pfam" id="PF00046">
    <property type="entry name" value="Homeodomain"/>
    <property type="match status" value="1"/>
</dbReference>
<dbReference type="InParanoid" id="A0A6I9QU07"/>
<protein>
    <recommendedName>
        <fullName evidence="10">Homeobox-leucine zipper protein</fullName>
    </recommendedName>
    <alternativeName>
        <fullName evidence="10">HD-ZIP protein</fullName>
    </alternativeName>
    <alternativeName>
        <fullName evidence="10">Homeodomain transcription factor</fullName>
    </alternativeName>
</protein>
<reference evidence="14" key="1">
    <citation type="submission" date="2025-08" db="UniProtKB">
        <authorList>
            <consortium name="RefSeq"/>
        </authorList>
    </citation>
    <scope>IDENTIFICATION</scope>
</reference>
<evidence type="ECO:0000256" key="6">
    <source>
        <dbReference type="ARBA" id="ARBA00023242"/>
    </source>
</evidence>
<keyword evidence="5 10" id="KW-0804">Transcription</keyword>
<dbReference type="RefSeq" id="XP_010915101.1">
    <property type="nucleotide sequence ID" value="XM_010916799.3"/>
</dbReference>
<evidence type="ECO:0000256" key="3">
    <source>
        <dbReference type="ARBA" id="ARBA00023125"/>
    </source>
</evidence>
<evidence type="ECO:0000259" key="12">
    <source>
        <dbReference type="PROSITE" id="PS50071"/>
    </source>
</evidence>
<sequence length="305" mass="35079">MAGRSYESSKMSVLLPNNWISSEAIEALLSSGPSHGEFPGSGSVMNFEDVHGQRPEWPFCRPFELEETGDEDLDEGVHRPEKKRRLTADQVQFLERSFELENKLEPERKVQLARDLGLQPRQVAIWFQNRRARWKTKQLEKDYEALRSSYDALKTDYDNLLDEKEKLQAEVLSLTNKVFLKDKDIGSSEPFECTKFPHQPQNMVSDPMGEMKRVDGQVTVCKQEDLSSVNSTVLDSGSPPYIDEVDHRSTLMEPVDSSNAFEPDHSDLSHTEEVDEVQGCGFLRLEDNLNNYRFPAEDQSYWLWP</sequence>
<keyword evidence="11" id="KW-0175">Coiled coil</keyword>
<evidence type="ECO:0000256" key="2">
    <source>
        <dbReference type="ARBA" id="ARBA00023015"/>
    </source>
</evidence>
<evidence type="ECO:0000313" key="14">
    <source>
        <dbReference type="RefSeq" id="XP_010915101.1"/>
    </source>
</evidence>
<evidence type="ECO:0000256" key="8">
    <source>
        <dbReference type="PROSITE-ProRule" id="PRU00108"/>
    </source>
</evidence>
<dbReference type="PANTHER" id="PTHR24326:SF606">
    <property type="entry name" value="HOMEOBOX-LEUCINE ZIPPER PROTEIN ATHB-54"/>
    <property type="match status" value="1"/>
</dbReference>
<dbReference type="GO" id="GO:0042802">
    <property type="term" value="F:identical protein binding"/>
    <property type="evidence" value="ECO:0007669"/>
    <property type="project" value="UniProtKB-ARBA"/>
</dbReference>
<dbReference type="SUPFAM" id="SSF46689">
    <property type="entry name" value="Homeodomain-like"/>
    <property type="match status" value="1"/>
</dbReference>
<dbReference type="GO" id="GO:0000981">
    <property type="term" value="F:DNA-binding transcription factor activity, RNA polymerase II-specific"/>
    <property type="evidence" value="ECO:0007669"/>
    <property type="project" value="UniProtKB-UniRule"/>
</dbReference>
<dbReference type="InterPro" id="IPR003106">
    <property type="entry name" value="Leu_zip_homeo"/>
</dbReference>
<dbReference type="PROSITE" id="PS50071">
    <property type="entry name" value="HOMEOBOX_2"/>
    <property type="match status" value="1"/>
</dbReference>
<dbReference type="Gene3D" id="1.20.5.400">
    <property type="match status" value="1"/>
</dbReference>
<dbReference type="GO" id="GO:0005634">
    <property type="term" value="C:nucleus"/>
    <property type="evidence" value="ECO:0007669"/>
    <property type="project" value="UniProtKB-SubCell"/>
</dbReference>
<feature type="coiled-coil region" evidence="11">
    <location>
        <begin position="136"/>
        <end position="177"/>
    </location>
</feature>
<comment type="function">
    <text evidence="10">Transcription factor.</text>
</comment>
<accession>A0A6I9QU07</accession>
<feature type="domain" description="Homeobox" evidence="12">
    <location>
        <begin position="77"/>
        <end position="137"/>
    </location>
</feature>
<dbReference type="PROSITE" id="PS00027">
    <property type="entry name" value="HOMEOBOX_1"/>
    <property type="match status" value="1"/>
</dbReference>
<dbReference type="GeneID" id="105040317"/>
<dbReference type="Pfam" id="PF02183">
    <property type="entry name" value="HALZ"/>
    <property type="match status" value="1"/>
</dbReference>